<sequence>MIKMAGASFILALTVPAFVPAAHADDHDRAAYYMHSFAKCVVRGDKDSVAALLNEKPGSAEANAAMQAIGKRRSGCLKVVGGGGKLKMNSASMRGALAEQLYTDEFSSPPDAPVQGEQPIPFQGSGDPDLVSYDVAACMATRDPVDTDSFVRTDVKSEAEKAALSKLAPTLANCVPTGTKLGFDRELLHGMAAEALWKMRKGVSSGPAAGQKLD</sequence>
<organism evidence="2 3">
    <name type="scientific">Stakelama pacifica</name>
    <dbReference type="NCBI Taxonomy" id="517720"/>
    <lineage>
        <taxon>Bacteria</taxon>
        <taxon>Pseudomonadati</taxon>
        <taxon>Pseudomonadota</taxon>
        <taxon>Alphaproteobacteria</taxon>
        <taxon>Sphingomonadales</taxon>
        <taxon>Sphingomonadaceae</taxon>
        <taxon>Stakelama</taxon>
    </lineage>
</organism>
<keyword evidence="1" id="KW-0732">Signal</keyword>
<feature type="chain" id="PRO_5020309813" evidence="1">
    <location>
        <begin position="25"/>
        <end position="214"/>
    </location>
</feature>
<evidence type="ECO:0000256" key="1">
    <source>
        <dbReference type="SAM" id="SignalP"/>
    </source>
</evidence>
<proteinExistence type="predicted"/>
<gene>
    <name evidence="2" type="ORF">EV664_101194</name>
</gene>
<feature type="signal peptide" evidence="1">
    <location>
        <begin position="1"/>
        <end position="24"/>
    </location>
</feature>
<evidence type="ECO:0000313" key="2">
    <source>
        <dbReference type="EMBL" id="TDN86620.1"/>
    </source>
</evidence>
<protein>
    <submittedName>
        <fullName evidence="2">Uncharacterized protein</fullName>
    </submittedName>
</protein>
<name>A0A4R6FZ15_9SPHN</name>
<accession>A0A4R6FZ15</accession>
<dbReference type="Proteomes" id="UP000295493">
    <property type="component" value="Unassembled WGS sequence"/>
</dbReference>
<keyword evidence="3" id="KW-1185">Reference proteome</keyword>
<reference evidence="2 3" key="1">
    <citation type="submission" date="2019-03" db="EMBL/GenBank/DDBJ databases">
        <title>Genomic Encyclopedia of Type Strains, Phase IV (KMG-IV): sequencing the most valuable type-strain genomes for metagenomic binning, comparative biology and taxonomic classification.</title>
        <authorList>
            <person name="Goeker M."/>
        </authorList>
    </citation>
    <scope>NUCLEOTIDE SEQUENCE [LARGE SCALE GENOMIC DNA]</scope>
    <source>
        <strain evidence="2 3">DSM 25059</strain>
    </source>
</reference>
<comment type="caution">
    <text evidence="2">The sequence shown here is derived from an EMBL/GenBank/DDBJ whole genome shotgun (WGS) entry which is preliminary data.</text>
</comment>
<evidence type="ECO:0000313" key="3">
    <source>
        <dbReference type="Proteomes" id="UP000295493"/>
    </source>
</evidence>
<dbReference type="EMBL" id="SNWD01000001">
    <property type="protein sequence ID" value="TDN86620.1"/>
    <property type="molecule type" value="Genomic_DNA"/>
</dbReference>
<dbReference type="AlphaFoldDB" id="A0A4R6FZ15"/>